<keyword evidence="7 11" id="KW-0676">Redox-active center</keyword>
<keyword evidence="5 9" id="KW-0520">NAD</keyword>
<keyword evidence="9" id="KW-0547">Nucleotide-binding</keyword>
<dbReference type="eggNOG" id="COG1249">
    <property type="taxonomic scope" value="Bacteria"/>
</dbReference>
<dbReference type="OrthoDB" id="1407at2"/>
<dbReference type="PANTHER" id="PTHR22912">
    <property type="entry name" value="DISULFIDE OXIDOREDUCTASE"/>
    <property type="match status" value="1"/>
</dbReference>
<dbReference type="KEGG" id="aco:Amico_1583"/>
<dbReference type="PROSITE" id="PS00076">
    <property type="entry name" value="PYRIDINE_REDOX_1"/>
    <property type="match status" value="1"/>
</dbReference>
<dbReference type="Proteomes" id="UP000002366">
    <property type="component" value="Chromosome"/>
</dbReference>
<feature type="domain" description="Pyridine nucleotide-disulphide oxidoreductase dimerisation" evidence="12">
    <location>
        <begin position="335"/>
        <end position="443"/>
    </location>
</feature>
<evidence type="ECO:0000256" key="1">
    <source>
        <dbReference type="ARBA" id="ARBA00007532"/>
    </source>
</evidence>
<keyword evidence="15" id="KW-1185">Reference proteome</keyword>
<evidence type="ECO:0000256" key="3">
    <source>
        <dbReference type="ARBA" id="ARBA00022827"/>
    </source>
</evidence>
<sequence length="451" mass="48698">MYDVIVLGGGPGGNKAAELAARNGLKTVMIEKARLGGTCLNRGCIPTKAYFARIIGGHGTIEEMWNHKEQIVEKLNSGISTLMKMSGVEVVLGTGKIISTGETQIVEVQTSEGIRQIEGRNLIIATGARSLAMEFEGADLPGIITGDYAVTYPELWKYPDCEEVKSVAVIGAGVIAVELAVLLRRMGKEVTILKHSDQVLRRADKDVKKKLIQSLKKMKITMVDYFAPEKALLEGEQVKVCGTTPKGAVDINCDRLILASSMIPILDGYGLEDSAIEYSKKGIKVDKHMETNVPGVYAIGDVTGGMMLAHLAEYHGLSAIEHILGREYVINPDHVPWCVFCDPEIAVAGITEDEAEARNISVKVARAYFLGNGMAQALNNTDGFVKVIASQEDDRLLGVHIIGPEASSLIGEAALAVAQGMKAKDVARTIHPHPTLTECFKDALFRLEEDS</sequence>
<evidence type="ECO:0000256" key="2">
    <source>
        <dbReference type="ARBA" id="ARBA00022630"/>
    </source>
</evidence>
<feature type="domain" description="FAD/NAD(P)-binding" evidence="13">
    <location>
        <begin position="2"/>
        <end position="316"/>
    </location>
</feature>
<dbReference type="HOGENOM" id="CLU_016755_0_3_0"/>
<dbReference type="FunFam" id="3.30.390.30:FF:000001">
    <property type="entry name" value="Dihydrolipoyl dehydrogenase"/>
    <property type="match status" value="1"/>
</dbReference>
<comment type="cofactor">
    <cofactor evidence="9">
        <name>FAD</name>
        <dbReference type="ChEBI" id="CHEBI:57692"/>
    </cofactor>
    <text evidence="9">Binds 1 FAD per subunit.</text>
</comment>
<comment type="similarity">
    <text evidence="1 11">Belongs to the class-I pyridine nucleotide-disulfide oxidoreductase family.</text>
</comment>
<feature type="binding site" evidence="9">
    <location>
        <begin position="307"/>
        <end position="310"/>
    </location>
    <ligand>
        <name>FAD</name>
        <dbReference type="ChEBI" id="CHEBI:57692"/>
    </ligand>
</feature>
<dbReference type="PRINTS" id="PR00411">
    <property type="entry name" value="PNDRDTASEI"/>
</dbReference>
<dbReference type="SUPFAM" id="SSF51905">
    <property type="entry name" value="FAD/NAD(P)-binding domain"/>
    <property type="match status" value="1"/>
</dbReference>
<gene>
    <name evidence="14" type="ordered locus">Amico_1583</name>
</gene>
<dbReference type="PRINTS" id="PR00368">
    <property type="entry name" value="FADPNR"/>
</dbReference>
<dbReference type="InterPro" id="IPR050151">
    <property type="entry name" value="Class-I_Pyr_Nuc-Dis_Oxidored"/>
</dbReference>
<evidence type="ECO:0000256" key="6">
    <source>
        <dbReference type="ARBA" id="ARBA00023157"/>
    </source>
</evidence>
<dbReference type="InterPro" id="IPR036188">
    <property type="entry name" value="FAD/NAD-bd_sf"/>
</dbReference>
<evidence type="ECO:0000256" key="8">
    <source>
        <dbReference type="PIRSR" id="PIRSR000350-2"/>
    </source>
</evidence>
<evidence type="ECO:0000313" key="14">
    <source>
        <dbReference type="EMBL" id="ADE57699.1"/>
    </source>
</evidence>
<dbReference type="Pfam" id="PF07992">
    <property type="entry name" value="Pyr_redox_2"/>
    <property type="match status" value="1"/>
</dbReference>
<proteinExistence type="inferred from homology"/>
<feature type="binding site" evidence="9">
    <location>
        <position position="48"/>
    </location>
    <ligand>
        <name>FAD</name>
        <dbReference type="ChEBI" id="CHEBI:57692"/>
    </ligand>
</feature>
<dbReference type="Pfam" id="PF02852">
    <property type="entry name" value="Pyr_redox_dim"/>
    <property type="match status" value="1"/>
</dbReference>
<evidence type="ECO:0000256" key="4">
    <source>
        <dbReference type="ARBA" id="ARBA00023002"/>
    </source>
</evidence>
<dbReference type="PIRSF" id="PIRSF000350">
    <property type="entry name" value="Mercury_reductase_MerA"/>
    <property type="match status" value="1"/>
</dbReference>
<dbReference type="InterPro" id="IPR001100">
    <property type="entry name" value="Pyr_nuc-diS_OxRdtase"/>
</dbReference>
<feature type="binding site" evidence="9">
    <location>
        <position position="301"/>
    </location>
    <ligand>
        <name>FAD</name>
        <dbReference type="ChEBI" id="CHEBI:57692"/>
    </ligand>
</feature>
<dbReference type="InterPro" id="IPR004099">
    <property type="entry name" value="Pyr_nucl-diS_OxRdtase_dimer"/>
</dbReference>
<dbReference type="InterPro" id="IPR023753">
    <property type="entry name" value="FAD/NAD-binding_dom"/>
</dbReference>
<dbReference type="Gene3D" id="3.50.50.60">
    <property type="entry name" value="FAD/NAD(P)-binding domain"/>
    <property type="match status" value="2"/>
</dbReference>
<organism evidence="14 15">
    <name type="scientific">Aminobacterium colombiense (strain DSM 12261 / ALA-1)</name>
    <dbReference type="NCBI Taxonomy" id="572547"/>
    <lineage>
        <taxon>Bacteria</taxon>
        <taxon>Thermotogati</taxon>
        <taxon>Synergistota</taxon>
        <taxon>Synergistia</taxon>
        <taxon>Synergistales</taxon>
        <taxon>Aminobacteriaceae</taxon>
        <taxon>Aminobacterium</taxon>
    </lineage>
</organism>
<keyword evidence="3 9" id="KW-0274">FAD</keyword>
<dbReference type="GO" id="GO:0004148">
    <property type="term" value="F:dihydrolipoyl dehydrogenase (NADH) activity"/>
    <property type="evidence" value="ECO:0007669"/>
    <property type="project" value="TreeGrafter"/>
</dbReference>
<reference evidence="14 15" key="1">
    <citation type="journal article" date="2010" name="Stand. Genomic Sci.">
        <title>Complete genome sequence of Aminobacterium colombiense type strain (ALA-1).</title>
        <authorList>
            <person name="Chertkov O."/>
            <person name="Sikorski J."/>
            <person name="Brambilla E."/>
            <person name="Lapidus A."/>
            <person name="Copeland A."/>
            <person name="Glavina Del Rio T."/>
            <person name="Nolan M."/>
            <person name="Lucas S."/>
            <person name="Tice H."/>
            <person name="Cheng J.F."/>
            <person name="Han C."/>
            <person name="Detter J.C."/>
            <person name="Bruce D."/>
            <person name="Tapia R."/>
            <person name="Goodwin L."/>
            <person name="Pitluck S."/>
            <person name="Liolios K."/>
            <person name="Ivanova N."/>
            <person name="Mavromatis K."/>
            <person name="Ovchinnikova G."/>
            <person name="Pati A."/>
            <person name="Chen A."/>
            <person name="Palaniappan K."/>
            <person name="Land M."/>
            <person name="Hauser L."/>
            <person name="Chang Y.J."/>
            <person name="Jeffries C.D."/>
            <person name="Spring S."/>
            <person name="Rohde M."/>
            <person name="Goker M."/>
            <person name="Bristow J."/>
            <person name="Eisen J.A."/>
            <person name="Markowitz V."/>
            <person name="Hugenholtz P."/>
            <person name="Kyrpides N.C."/>
            <person name="Klenk H.P."/>
        </authorList>
    </citation>
    <scope>NUCLEOTIDE SEQUENCE [LARGE SCALE GENOMIC DNA]</scope>
    <source>
        <strain evidence="15">DSM 12261 / ALA-1</strain>
    </source>
</reference>
<dbReference type="Gene3D" id="3.30.390.30">
    <property type="match status" value="1"/>
</dbReference>
<evidence type="ECO:0000256" key="5">
    <source>
        <dbReference type="ARBA" id="ARBA00023027"/>
    </source>
</evidence>
<dbReference type="EMBL" id="CP001997">
    <property type="protein sequence ID" value="ADE57699.1"/>
    <property type="molecule type" value="Genomic_DNA"/>
</dbReference>
<dbReference type="GO" id="GO:0050660">
    <property type="term" value="F:flavin adenine dinucleotide binding"/>
    <property type="evidence" value="ECO:0007669"/>
    <property type="project" value="TreeGrafter"/>
</dbReference>
<keyword evidence="2 11" id="KW-0285">Flavoprotein</keyword>
<feature type="disulfide bond" description="Redox-active" evidence="10">
    <location>
        <begin position="39"/>
        <end position="44"/>
    </location>
</feature>
<name>D5EGL7_AMICL</name>
<dbReference type="AlphaFoldDB" id="D5EGL7"/>
<dbReference type="InterPro" id="IPR016156">
    <property type="entry name" value="FAD/NAD-linked_Rdtase_dimer_sf"/>
</dbReference>
<dbReference type="GO" id="GO:0006103">
    <property type="term" value="P:2-oxoglutarate metabolic process"/>
    <property type="evidence" value="ECO:0007669"/>
    <property type="project" value="TreeGrafter"/>
</dbReference>
<protein>
    <submittedName>
        <fullName evidence="14">Pyridine nucleotide-disulfide oxidoreductase dimerization region</fullName>
    </submittedName>
</protein>
<dbReference type="SUPFAM" id="SSF55424">
    <property type="entry name" value="FAD/NAD-linked reductases, dimerisation (C-terminal) domain"/>
    <property type="match status" value="1"/>
</dbReference>
<dbReference type="STRING" id="572547.Amico_1583"/>
<feature type="active site" description="Proton acceptor" evidence="8">
    <location>
        <position position="433"/>
    </location>
</feature>
<dbReference type="PANTHER" id="PTHR22912:SF217">
    <property type="entry name" value="DIHYDROLIPOYL DEHYDROGENASE"/>
    <property type="match status" value="1"/>
</dbReference>
<keyword evidence="4 11" id="KW-0560">Oxidoreductase</keyword>
<feature type="binding site" evidence="9">
    <location>
        <begin position="171"/>
        <end position="178"/>
    </location>
    <ligand>
        <name>NAD(+)</name>
        <dbReference type="ChEBI" id="CHEBI:57540"/>
    </ligand>
</feature>
<evidence type="ECO:0000313" key="15">
    <source>
        <dbReference type="Proteomes" id="UP000002366"/>
    </source>
</evidence>
<accession>D5EGL7</accession>
<dbReference type="InterPro" id="IPR012999">
    <property type="entry name" value="Pyr_OxRdtase_I_AS"/>
</dbReference>
<evidence type="ECO:0000256" key="7">
    <source>
        <dbReference type="ARBA" id="ARBA00023284"/>
    </source>
</evidence>
<evidence type="ECO:0000256" key="11">
    <source>
        <dbReference type="RuleBase" id="RU003691"/>
    </source>
</evidence>
<evidence type="ECO:0000256" key="9">
    <source>
        <dbReference type="PIRSR" id="PIRSR000350-3"/>
    </source>
</evidence>
<evidence type="ECO:0000259" key="12">
    <source>
        <dbReference type="Pfam" id="PF02852"/>
    </source>
</evidence>
<dbReference type="RefSeq" id="WP_013048962.1">
    <property type="nucleotide sequence ID" value="NC_014011.1"/>
</dbReference>
<keyword evidence="6" id="KW-1015">Disulfide bond</keyword>
<evidence type="ECO:0000259" key="13">
    <source>
        <dbReference type="Pfam" id="PF07992"/>
    </source>
</evidence>
<evidence type="ECO:0000256" key="10">
    <source>
        <dbReference type="PIRSR" id="PIRSR000350-4"/>
    </source>
</evidence>
<feature type="binding site" evidence="9">
    <location>
        <position position="95"/>
    </location>
    <ligand>
        <name>FAD</name>
        <dbReference type="ChEBI" id="CHEBI:57692"/>
    </ligand>
</feature>